<comment type="caution">
    <text evidence="1">The sequence shown here is derived from an EMBL/GenBank/DDBJ whole genome shotgun (WGS) entry which is preliminary data.</text>
</comment>
<sequence>MSVPNRFIATKKFHVVPVLGLHPDDIKKATKKLFRDREKIGHVTLLNLIASSLGFTGGFSGYGDDYQEKLEPFMKKHGLHQWDDLVTPQYRPDANASLALDVEKLSDRLFFSNETAPSKIFTGYNFDYARRYDDGEWCFNQWVQAQPDPMGFSYKPNIEHLKLAIESPNKIIDISKFPKFGRDDNNISYAHLVLGGHMFHCIEPCFNLRGDLLVSPISQGITASGRYFTTSSTQKEKALLAEGEELSCAIFRREIESQDKGWVEVVPYNEKLIFLKGSDGCYDFVIKGMKKKNFNHQIYAPFLKPSDIPRQMNALYDFQRWYYFEYAGCHALDEHKAEQHYYQNGGEIRNYPGEWEVWKTYFSDIDLYAYKTVKASDNFARPMDFCRVDAAGKQLNVSQLITIDEIIKFSNQNSEYFEHREAIKKGKPDRLDTMNADKAELPAAVTWFDACMYLSFLEKKHGLPLRLLKLDEYRAIREECSVSGGTEDSSLLEYCDNKSNKYGARPPHMDESDFQALTCKYTEEPKFLGHTSGLKFVDSDRFCEWLNENPYGMEAVAIRSRSLLSARGAANIESDLFPAWSTGKYHYCKIGFRVCYELA</sequence>
<organism evidence="1 2">
    <name type="scientific">Pelagibaculum spongiae</name>
    <dbReference type="NCBI Taxonomy" id="2080658"/>
    <lineage>
        <taxon>Bacteria</taxon>
        <taxon>Pseudomonadati</taxon>
        <taxon>Pseudomonadota</taxon>
        <taxon>Gammaproteobacteria</taxon>
        <taxon>Oceanospirillales</taxon>
        <taxon>Pelagibaculum</taxon>
    </lineage>
</organism>
<accession>A0A2V1GWE0</accession>
<dbReference type="OrthoDB" id="6993600at2"/>
<gene>
    <name evidence="1" type="ORF">DC094_19700</name>
</gene>
<evidence type="ECO:0008006" key="3">
    <source>
        <dbReference type="Google" id="ProtNLM"/>
    </source>
</evidence>
<dbReference type="EMBL" id="QDDL01000012">
    <property type="protein sequence ID" value="PVZ64538.1"/>
    <property type="molecule type" value="Genomic_DNA"/>
</dbReference>
<evidence type="ECO:0000313" key="2">
    <source>
        <dbReference type="Proteomes" id="UP000244906"/>
    </source>
</evidence>
<name>A0A2V1GWE0_9GAMM</name>
<evidence type="ECO:0000313" key="1">
    <source>
        <dbReference type="EMBL" id="PVZ64538.1"/>
    </source>
</evidence>
<reference evidence="1 2" key="1">
    <citation type="submission" date="2018-04" db="EMBL/GenBank/DDBJ databases">
        <title>Thalassorhabdus spongiae gen. nov., sp. nov., isolated from a marine sponge in South-West Iceland.</title>
        <authorList>
            <person name="Knobloch S."/>
            <person name="Daussin A."/>
            <person name="Johannsson R."/>
            <person name="Marteinsson V.T."/>
        </authorList>
    </citation>
    <scope>NUCLEOTIDE SEQUENCE [LARGE SCALE GENOMIC DNA]</scope>
    <source>
        <strain evidence="1 2">Hp12</strain>
    </source>
</reference>
<dbReference type="RefSeq" id="WP_116688841.1">
    <property type="nucleotide sequence ID" value="NZ_CAWNYD010000012.1"/>
</dbReference>
<dbReference type="Proteomes" id="UP000244906">
    <property type="component" value="Unassembled WGS sequence"/>
</dbReference>
<protein>
    <recommendedName>
        <fullName evidence="3">Sulfatase-modifying factor enzyme domain-containing protein</fullName>
    </recommendedName>
</protein>
<dbReference type="AlphaFoldDB" id="A0A2V1GWE0"/>
<proteinExistence type="predicted"/>
<keyword evidence="2" id="KW-1185">Reference proteome</keyword>